<sequence>MRVGVDLVAHVLPHKMQLLAEVGQAIGESAQVGGTASGAVGATPLRGGFEHLVQPGHRTEVVRECLVEQLGEILGSGSSETVVPVDRRCGSARTHGRGGGSSVDSVVCSPYG</sequence>
<gene>
    <name evidence="2" type="ORF">BIV23_00905</name>
</gene>
<dbReference type="EMBL" id="MLYO01000007">
    <property type="protein sequence ID" value="OIK08063.1"/>
    <property type="molecule type" value="Genomic_DNA"/>
</dbReference>
<keyword evidence="3" id="KW-1185">Reference proteome</keyword>
<feature type="compositionally biased region" description="Low complexity" evidence="1">
    <location>
        <begin position="102"/>
        <end position="112"/>
    </location>
</feature>
<evidence type="ECO:0000313" key="2">
    <source>
        <dbReference type="EMBL" id="OIK08063.1"/>
    </source>
</evidence>
<dbReference type="AlphaFoldDB" id="A0A1S2QR75"/>
<comment type="caution">
    <text evidence="2">The sequence shown here is derived from an EMBL/GenBank/DDBJ whole genome shotgun (WGS) entry which is preliminary data.</text>
</comment>
<proteinExistence type="predicted"/>
<evidence type="ECO:0000313" key="3">
    <source>
        <dbReference type="Proteomes" id="UP000179642"/>
    </source>
</evidence>
<accession>A0A1S2QR75</accession>
<feature type="region of interest" description="Disordered" evidence="1">
    <location>
        <begin position="89"/>
        <end position="112"/>
    </location>
</feature>
<reference evidence="2 3" key="1">
    <citation type="submission" date="2016-10" db="EMBL/GenBank/DDBJ databases">
        <title>Genome sequence of Streptomyces sp. MUSC 1.</title>
        <authorList>
            <person name="Lee L.-H."/>
            <person name="Ser H.-L."/>
            <person name="Law J.W.-F."/>
        </authorList>
    </citation>
    <scope>NUCLEOTIDE SEQUENCE [LARGE SCALE GENOMIC DNA]</scope>
    <source>
        <strain evidence="2 3">MUSC 1</strain>
    </source>
</reference>
<organism evidence="2 3">
    <name type="scientific">Streptomyces monashensis</name>
    <dbReference type="NCBI Taxonomy" id="1678012"/>
    <lineage>
        <taxon>Bacteria</taxon>
        <taxon>Bacillati</taxon>
        <taxon>Actinomycetota</taxon>
        <taxon>Actinomycetes</taxon>
        <taxon>Kitasatosporales</taxon>
        <taxon>Streptomycetaceae</taxon>
        <taxon>Streptomyces</taxon>
    </lineage>
</organism>
<name>A0A1S2QR75_9ACTN</name>
<evidence type="ECO:0000256" key="1">
    <source>
        <dbReference type="SAM" id="MobiDB-lite"/>
    </source>
</evidence>
<protein>
    <submittedName>
        <fullName evidence="2">Uncharacterized protein</fullName>
    </submittedName>
</protein>
<dbReference type="Proteomes" id="UP000179642">
    <property type="component" value="Unassembled WGS sequence"/>
</dbReference>